<keyword evidence="2" id="KW-0804">Transcription</keyword>
<dbReference type="InterPro" id="IPR034660">
    <property type="entry name" value="DinB/YfiT-like"/>
</dbReference>
<protein>
    <recommendedName>
        <fullName evidence="4">Mycothiol-dependent maleylpyruvate isomerase metal-binding domain-containing protein</fullName>
    </recommendedName>
</protein>
<proteinExistence type="predicted"/>
<dbReference type="RefSeq" id="WP_189131594.1">
    <property type="nucleotide sequence ID" value="NZ_BMMS01000009.1"/>
</dbReference>
<dbReference type="GO" id="GO:0046872">
    <property type="term" value="F:metal ion binding"/>
    <property type="evidence" value="ECO:0007669"/>
    <property type="project" value="InterPro"/>
</dbReference>
<dbReference type="Proteomes" id="UP000641932">
    <property type="component" value="Unassembled WGS sequence"/>
</dbReference>
<dbReference type="InterPro" id="IPR041916">
    <property type="entry name" value="Anti_sigma_zinc_sf"/>
</dbReference>
<evidence type="ECO:0000256" key="2">
    <source>
        <dbReference type="ARBA" id="ARBA00023163"/>
    </source>
</evidence>
<dbReference type="Pfam" id="PF11716">
    <property type="entry name" value="MDMPI_N"/>
    <property type="match status" value="1"/>
</dbReference>
<evidence type="ECO:0000256" key="1">
    <source>
        <dbReference type="ARBA" id="ARBA00023015"/>
    </source>
</evidence>
<organism evidence="5 6">
    <name type="scientific">Wenjunlia tyrosinilytica</name>
    <dbReference type="NCBI Taxonomy" id="1544741"/>
    <lineage>
        <taxon>Bacteria</taxon>
        <taxon>Bacillati</taxon>
        <taxon>Actinomycetota</taxon>
        <taxon>Actinomycetes</taxon>
        <taxon>Kitasatosporales</taxon>
        <taxon>Streptomycetaceae</taxon>
        <taxon>Wenjunlia</taxon>
    </lineage>
</organism>
<keyword evidence="1" id="KW-0805">Transcription regulation</keyword>
<reference evidence="5" key="1">
    <citation type="journal article" date="2014" name="Int. J. Syst. Evol. Microbiol.">
        <title>Complete genome sequence of Corynebacterium casei LMG S-19264T (=DSM 44701T), isolated from a smear-ripened cheese.</title>
        <authorList>
            <consortium name="US DOE Joint Genome Institute (JGI-PGF)"/>
            <person name="Walter F."/>
            <person name="Albersmeier A."/>
            <person name="Kalinowski J."/>
            <person name="Ruckert C."/>
        </authorList>
    </citation>
    <scope>NUCLEOTIDE SEQUENCE</scope>
    <source>
        <strain evidence="5">CGMCC 4.7201</strain>
    </source>
</reference>
<feature type="domain" description="Mycothiol-dependent maleylpyruvate isomerase metal-binding" evidence="4">
    <location>
        <begin position="143"/>
        <end position="284"/>
    </location>
</feature>
<sequence length="415" mass="44332">MTPRPGPFPGDDEPPEQVGAREPGEYRIPRPRASSHGSRGTRGSLGSVAGFGPHAADHRALRSLLGAWALHACSTEEADSVDRHLPHCTACRDEAERLRDAVRWLSPDDPLDLDPLLRARVLEVCLGRRPPRVPVPDWAAPYTAESARLDALLGSLGDEEWDTAVGLVWLGGARGFSVSGVLGHLAAVDGLVASVLGLADPLGEGAPRETVARTDAFARQHADRTHEEVRTLWRRQTHSIVRTAAFAGSGASRLSVNYGEFALPMREAFLDRAFECWIHADDIAKAIDYPYDAPAPEHLKQMIDATASLLPVAVAGRRRQGLAASRAKLVEAGAPGRSIRLEIEGPGGGDYYVPLDSPAALATAEESVAHIALDAVEFCQLTAGHRDPEAIAAGVDGDRDAVRDVLYAAASLSRL</sequence>
<name>A0A917ZM53_9ACTN</name>
<dbReference type="SUPFAM" id="SSF109854">
    <property type="entry name" value="DinB/YfiT-like putative metalloenzymes"/>
    <property type="match status" value="1"/>
</dbReference>
<evidence type="ECO:0000313" key="5">
    <source>
        <dbReference type="EMBL" id="GGO86855.1"/>
    </source>
</evidence>
<feature type="region of interest" description="Disordered" evidence="3">
    <location>
        <begin position="1"/>
        <end position="49"/>
    </location>
</feature>
<dbReference type="InterPro" id="IPR024344">
    <property type="entry name" value="MDMPI_metal-binding"/>
</dbReference>
<gene>
    <name evidence="5" type="ORF">GCM10012280_23970</name>
</gene>
<evidence type="ECO:0000256" key="3">
    <source>
        <dbReference type="SAM" id="MobiDB-lite"/>
    </source>
</evidence>
<accession>A0A917ZM53</accession>
<evidence type="ECO:0000259" key="4">
    <source>
        <dbReference type="Pfam" id="PF11716"/>
    </source>
</evidence>
<reference evidence="5" key="2">
    <citation type="submission" date="2020-09" db="EMBL/GenBank/DDBJ databases">
        <authorList>
            <person name="Sun Q."/>
            <person name="Zhou Y."/>
        </authorList>
    </citation>
    <scope>NUCLEOTIDE SEQUENCE</scope>
    <source>
        <strain evidence="5">CGMCC 4.7201</strain>
    </source>
</reference>
<comment type="caution">
    <text evidence="5">The sequence shown here is derived from an EMBL/GenBank/DDBJ whole genome shotgun (WGS) entry which is preliminary data.</text>
</comment>
<dbReference type="Gene3D" id="1.10.10.1320">
    <property type="entry name" value="Anti-sigma factor, zinc-finger domain"/>
    <property type="match status" value="1"/>
</dbReference>
<dbReference type="EMBL" id="BMMS01000009">
    <property type="protein sequence ID" value="GGO86855.1"/>
    <property type="molecule type" value="Genomic_DNA"/>
</dbReference>
<dbReference type="Gene3D" id="1.20.120.450">
    <property type="entry name" value="dinb family like domain"/>
    <property type="match status" value="1"/>
</dbReference>
<evidence type="ECO:0000313" key="6">
    <source>
        <dbReference type="Proteomes" id="UP000641932"/>
    </source>
</evidence>
<keyword evidence="6" id="KW-1185">Reference proteome</keyword>
<dbReference type="AlphaFoldDB" id="A0A917ZM53"/>